<feature type="compositionally biased region" description="Basic and acidic residues" evidence="2">
    <location>
        <begin position="539"/>
        <end position="550"/>
    </location>
</feature>
<feature type="compositionally biased region" description="Basic and acidic residues" evidence="2">
    <location>
        <begin position="505"/>
        <end position="532"/>
    </location>
</feature>
<dbReference type="InterPro" id="IPR000253">
    <property type="entry name" value="FHA_dom"/>
</dbReference>
<evidence type="ECO:0000313" key="4">
    <source>
        <dbReference type="EMBL" id="KAG9448600.1"/>
    </source>
</evidence>
<dbReference type="EMBL" id="JAINDJ010000004">
    <property type="protein sequence ID" value="KAG9448600.1"/>
    <property type="molecule type" value="Genomic_DNA"/>
</dbReference>
<evidence type="ECO:0000256" key="1">
    <source>
        <dbReference type="SAM" id="Coils"/>
    </source>
</evidence>
<feature type="coiled-coil region" evidence="1">
    <location>
        <begin position="299"/>
        <end position="326"/>
    </location>
</feature>
<dbReference type="InterPro" id="IPR050923">
    <property type="entry name" value="Cell_Proc_Reg/RNA_Proc"/>
</dbReference>
<feature type="region of interest" description="Disordered" evidence="2">
    <location>
        <begin position="661"/>
        <end position="730"/>
    </location>
</feature>
<organism evidence="4 5">
    <name type="scientific">Aristolochia fimbriata</name>
    <name type="common">White veined hardy Dutchman's pipe vine</name>
    <dbReference type="NCBI Taxonomy" id="158543"/>
    <lineage>
        <taxon>Eukaryota</taxon>
        <taxon>Viridiplantae</taxon>
        <taxon>Streptophyta</taxon>
        <taxon>Embryophyta</taxon>
        <taxon>Tracheophyta</taxon>
        <taxon>Spermatophyta</taxon>
        <taxon>Magnoliopsida</taxon>
        <taxon>Magnoliidae</taxon>
        <taxon>Piperales</taxon>
        <taxon>Aristolochiaceae</taxon>
        <taxon>Aristolochia</taxon>
    </lineage>
</organism>
<dbReference type="SMART" id="SM00240">
    <property type="entry name" value="FHA"/>
    <property type="match status" value="1"/>
</dbReference>
<feature type="compositionally biased region" description="Basic and acidic residues" evidence="2">
    <location>
        <begin position="567"/>
        <end position="599"/>
    </location>
</feature>
<reference evidence="4 5" key="1">
    <citation type="submission" date="2021-07" db="EMBL/GenBank/DDBJ databases">
        <title>The Aristolochia fimbriata genome: insights into angiosperm evolution, floral development and chemical biosynthesis.</title>
        <authorList>
            <person name="Jiao Y."/>
        </authorList>
    </citation>
    <scope>NUCLEOTIDE SEQUENCE [LARGE SCALE GENOMIC DNA]</scope>
    <source>
        <strain evidence="4">IBCAS-2021</strain>
        <tissue evidence="4">Leaf</tissue>
    </source>
</reference>
<sequence length="730" mass="80608">MKVPMGPPPLPRSASPPKAETESSSDAQTPPRQAEHDNNRELVSEPAEKPSSPERSSASGESKNVSVPYSIPPWSEPPCHSYSLEVLKDGLIVDQFDVSAKGAYMFGRVDLCDFVLEHPTISRFHAVLQFKGSGDAYIYDLGSTHGTFINKNQIKKRIYAELHVGDVIRFGHSSRLYLLQGPSELMPPERDITMLRKAKLREHMQDREASLLRAKVEASLADGISWGMKEDAFEEVTEEDVEEVTWQTYQGQLTEKQEKTRSKILKRMEKVANMKKEIDAIRAKDIAQGGLTQGQQTQIARNEQRISQIIEELESLEETLNESIQESIGARTKITYGKKRATAEDESDDALSDDDDFYDRTKKLSIAKAGEQQKIETADSLLDKKDAMIKEIEMKKDLLAKENSKMDPEADKGDDDGDALDAYMTGLSSQIVRDAASQLLKDIAVLQSDLDRVLYLLKIADPAGEAAQRRESKALRSGLPEASAPKSKKSERKRGSASVKPENSSSKDKPLSEVKDETSSKDKPVSDQKHENSVPIEKVGGEKKEGEDPVKYTMIKPVRLGATVGTELKDNQPKEAEFDMHDSDGFIGYKDRKAFDNSDGRSATCGSTLADAGPGLIIRKRKEPEKPERVDKGASEVSTSSSAESAVADAVALLLRHERGYTGLDGEDGEGEKVNQSQKGQFTKEKPKSKRVLGPERPAFLGSDSDCEPWVPPQGQSGDGRTSLNDRYGY</sequence>
<gene>
    <name evidence="4" type="ORF">H6P81_008565</name>
</gene>
<feature type="compositionally biased region" description="Low complexity" evidence="2">
    <location>
        <begin position="635"/>
        <end position="646"/>
    </location>
</feature>
<name>A0AAV7EKI9_ARIFI</name>
<evidence type="ECO:0000313" key="5">
    <source>
        <dbReference type="Proteomes" id="UP000825729"/>
    </source>
</evidence>
<dbReference type="SUPFAM" id="SSF49879">
    <property type="entry name" value="SMAD/FHA domain"/>
    <property type="match status" value="1"/>
</dbReference>
<feature type="compositionally biased region" description="Polar residues" evidence="2">
    <location>
        <begin position="714"/>
        <end position="730"/>
    </location>
</feature>
<feature type="compositionally biased region" description="Pro residues" evidence="2">
    <location>
        <begin position="1"/>
        <end position="11"/>
    </location>
</feature>
<feature type="region of interest" description="Disordered" evidence="2">
    <location>
        <begin position="1"/>
        <end position="66"/>
    </location>
</feature>
<dbReference type="Pfam" id="PF00498">
    <property type="entry name" value="FHA"/>
    <property type="match status" value="1"/>
</dbReference>
<feature type="compositionally biased region" description="Basic and acidic residues" evidence="2">
    <location>
        <begin position="33"/>
        <end position="52"/>
    </location>
</feature>
<dbReference type="Proteomes" id="UP000825729">
    <property type="component" value="Unassembled WGS sequence"/>
</dbReference>
<protein>
    <recommendedName>
        <fullName evidence="3">FHA domain-containing protein</fullName>
    </recommendedName>
</protein>
<dbReference type="Gene3D" id="2.60.200.20">
    <property type="match status" value="1"/>
</dbReference>
<feature type="compositionally biased region" description="Low complexity" evidence="2">
    <location>
        <begin position="53"/>
        <end position="63"/>
    </location>
</feature>
<keyword evidence="1" id="KW-0175">Coiled coil</keyword>
<dbReference type="AlphaFoldDB" id="A0AAV7EKI9"/>
<dbReference type="PANTHER" id="PTHR23308">
    <property type="entry name" value="NUCLEAR INHIBITOR OF PROTEIN PHOSPHATASE-1"/>
    <property type="match status" value="1"/>
</dbReference>
<dbReference type="PROSITE" id="PS50006">
    <property type="entry name" value="FHA_DOMAIN"/>
    <property type="match status" value="1"/>
</dbReference>
<evidence type="ECO:0000256" key="2">
    <source>
        <dbReference type="SAM" id="MobiDB-lite"/>
    </source>
</evidence>
<dbReference type="CDD" id="cd22677">
    <property type="entry name" value="FHA_Kanadaptin"/>
    <property type="match status" value="1"/>
</dbReference>
<comment type="caution">
    <text evidence="4">The sequence shown here is derived from an EMBL/GenBank/DDBJ whole genome shotgun (WGS) entry which is preliminary data.</text>
</comment>
<feature type="region of interest" description="Disordered" evidence="2">
    <location>
        <begin position="564"/>
        <end position="646"/>
    </location>
</feature>
<feature type="compositionally biased region" description="Polar residues" evidence="2">
    <location>
        <begin position="22"/>
        <end position="31"/>
    </location>
</feature>
<feature type="region of interest" description="Disordered" evidence="2">
    <location>
        <begin position="465"/>
        <end position="550"/>
    </location>
</feature>
<proteinExistence type="predicted"/>
<accession>A0AAV7EKI9</accession>
<evidence type="ECO:0000259" key="3">
    <source>
        <dbReference type="PROSITE" id="PS50006"/>
    </source>
</evidence>
<feature type="compositionally biased region" description="Basic and acidic residues" evidence="2">
    <location>
        <begin position="622"/>
        <end position="634"/>
    </location>
</feature>
<keyword evidence="5" id="KW-1185">Reference proteome</keyword>
<dbReference type="InterPro" id="IPR008984">
    <property type="entry name" value="SMAD_FHA_dom_sf"/>
</dbReference>
<feature type="domain" description="FHA" evidence="3">
    <location>
        <begin position="104"/>
        <end position="154"/>
    </location>
</feature>
<dbReference type="FunFam" id="2.60.200.20:FF:000053">
    <property type="entry name" value="Os06g0275900 protein"/>
    <property type="match status" value="1"/>
</dbReference>